<organism evidence="1 2">
    <name type="scientific">Bradyrhizobium japonicum</name>
    <dbReference type="NCBI Taxonomy" id="375"/>
    <lineage>
        <taxon>Bacteria</taxon>
        <taxon>Pseudomonadati</taxon>
        <taxon>Pseudomonadota</taxon>
        <taxon>Alphaproteobacteria</taxon>
        <taxon>Hyphomicrobiales</taxon>
        <taxon>Nitrobacteraceae</taxon>
        <taxon>Bradyrhizobium</taxon>
    </lineage>
</organism>
<dbReference type="RefSeq" id="WP_157789066.1">
    <property type="nucleotide sequence ID" value="NZ_CP066351.1"/>
</dbReference>
<accession>A0ABV2RMV9</accession>
<keyword evidence="2" id="KW-1185">Reference proteome</keyword>
<evidence type="ECO:0000313" key="1">
    <source>
        <dbReference type="EMBL" id="MET4717900.1"/>
    </source>
</evidence>
<dbReference type="Proteomes" id="UP001549291">
    <property type="component" value="Unassembled WGS sequence"/>
</dbReference>
<name>A0ABV2RMV9_BRAJP</name>
<comment type="caution">
    <text evidence="1">The sequence shown here is derived from an EMBL/GenBank/DDBJ whole genome shotgun (WGS) entry which is preliminary data.</text>
</comment>
<proteinExistence type="predicted"/>
<protein>
    <submittedName>
        <fullName evidence="1">Glutathione S-transferase</fullName>
    </submittedName>
</protein>
<dbReference type="Gene3D" id="3.40.30.10">
    <property type="entry name" value="Glutaredoxin"/>
    <property type="match status" value="1"/>
</dbReference>
<gene>
    <name evidence="1" type="ORF">ABIF63_002006</name>
</gene>
<dbReference type="EMBL" id="JBEPTQ010000002">
    <property type="protein sequence ID" value="MET4717900.1"/>
    <property type="molecule type" value="Genomic_DNA"/>
</dbReference>
<dbReference type="Gene3D" id="1.20.1050.10">
    <property type="match status" value="1"/>
</dbReference>
<sequence>MTLAALVGAQQAFSLQADGGQLPRTGILAESRVICEYLNDLADGKLFPKSQAQHWRALGDQGTADGILAATPLSRYELAVRPPEKLWLPGSMASWTRSKP</sequence>
<reference evidence="1 2" key="1">
    <citation type="submission" date="2024-06" db="EMBL/GenBank/DDBJ databases">
        <title>Genomic Encyclopedia of Type Strains, Phase V (KMG-V): Genome sequencing to study the core and pangenomes of soil and plant-associated prokaryotes.</title>
        <authorList>
            <person name="Whitman W."/>
        </authorList>
    </citation>
    <scope>NUCLEOTIDE SEQUENCE [LARGE SCALE GENOMIC DNA]</scope>
    <source>
        <strain evidence="1 2">USDA 160</strain>
    </source>
</reference>
<evidence type="ECO:0000313" key="2">
    <source>
        <dbReference type="Proteomes" id="UP001549291"/>
    </source>
</evidence>